<gene>
    <name evidence="1" type="ORF">CDAR_292831</name>
</gene>
<dbReference type="Proteomes" id="UP001054837">
    <property type="component" value="Unassembled WGS sequence"/>
</dbReference>
<comment type="caution">
    <text evidence="1">The sequence shown here is derived from an EMBL/GenBank/DDBJ whole genome shotgun (WGS) entry which is preliminary data.</text>
</comment>
<protein>
    <submittedName>
        <fullName evidence="1">Uncharacterized protein</fullName>
    </submittedName>
</protein>
<evidence type="ECO:0000313" key="2">
    <source>
        <dbReference type="Proteomes" id="UP001054837"/>
    </source>
</evidence>
<sequence length="402" mass="48826">MLEDTDETRIYLYFTNLYIRKTFFKRTIPMELLKEINEEDIEVNFIKFKDLVLRLRKLEQEFKQLPGIRNFKNIKWMNTVKLYRMDLLDDKCLMKAMQCHPLDTLFKNNIDIMDSFDFLEKVLKEVNEHYFFEKICMWHNDVEKYRYDPETQSFVIHICDYMLEELTHIIKYELFVDCNVEKCISSMRHYKNASYEDRKKLLKIRKEVFNEERCREQCGILLLEIIERKLSFLTMLPLSSHLNIKKEKDISLKYFEWDMHRLHEDFKSCFLKVCEKGTRCSLVLNFMNNFSSVCKEIEDYFMDLSNSEQDRHLLMDQFQKCLTGMKNRLIVTCHFHNVTRLGDQIFNPRTLPEKLSYIPLLRRIGDSAPIPRSHVVMDYEEERIFGTERINYFRLSSKASWR</sequence>
<name>A0AAV4MAZ0_9ARAC</name>
<organism evidence="1 2">
    <name type="scientific">Caerostris darwini</name>
    <dbReference type="NCBI Taxonomy" id="1538125"/>
    <lineage>
        <taxon>Eukaryota</taxon>
        <taxon>Metazoa</taxon>
        <taxon>Ecdysozoa</taxon>
        <taxon>Arthropoda</taxon>
        <taxon>Chelicerata</taxon>
        <taxon>Arachnida</taxon>
        <taxon>Araneae</taxon>
        <taxon>Araneomorphae</taxon>
        <taxon>Entelegynae</taxon>
        <taxon>Araneoidea</taxon>
        <taxon>Araneidae</taxon>
        <taxon>Caerostris</taxon>
    </lineage>
</organism>
<dbReference type="EMBL" id="BPLQ01000240">
    <property type="protein sequence ID" value="GIX69231.1"/>
    <property type="molecule type" value="Genomic_DNA"/>
</dbReference>
<evidence type="ECO:0000313" key="1">
    <source>
        <dbReference type="EMBL" id="GIX69231.1"/>
    </source>
</evidence>
<reference evidence="1 2" key="1">
    <citation type="submission" date="2021-06" db="EMBL/GenBank/DDBJ databases">
        <title>Caerostris darwini draft genome.</title>
        <authorList>
            <person name="Kono N."/>
            <person name="Arakawa K."/>
        </authorList>
    </citation>
    <scope>NUCLEOTIDE SEQUENCE [LARGE SCALE GENOMIC DNA]</scope>
</reference>
<accession>A0AAV4MAZ0</accession>
<dbReference type="AlphaFoldDB" id="A0AAV4MAZ0"/>
<proteinExistence type="predicted"/>
<keyword evidence="2" id="KW-1185">Reference proteome</keyword>